<dbReference type="AlphaFoldDB" id="A0A2S2E031"/>
<dbReference type="KEGG" id="psez:HME7025_02527"/>
<name>A0A2S2E031_9BACT</name>
<dbReference type="EMBL" id="CP029346">
    <property type="protein sequence ID" value="AWL10367.1"/>
    <property type="molecule type" value="Genomic_DNA"/>
</dbReference>
<evidence type="ECO:0000313" key="1">
    <source>
        <dbReference type="EMBL" id="AWL10367.1"/>
    </source>
</evidence>
<protein>
    <submittedName>
        <fullName evidence="1">Uncharacterized protein</fullName>
    </submittedName>
</protein>
<proteinExistence type="predicted"/>
<accession>A0A2S2E031</accession>
<dbReference type="Proteomes" id="UP000245468">
    <property type="component" value="Chromosome"/>
</dbReference>
<gene>
    <name evidence="1" type="ORF">HME7025_02527</name>
</gene>
<sequence length="38" mass="4616">MKNKPKYDPTHKVKNSTYSRFKSELFKIFLPLIINFKL</sequence>
<keyword evidence="2" id="KW-1185">Reference proteome</keyword>
<evidence type="ECO:0000313" key="2">
    <source>
        <dbReference type="Proteomes" id="UP000245468"/>
    </source>
</evidence>
<organism evidence="1 2">
    <name type="scientific">Aquirufa nivalisilvae</name>
    <dbReference type="NCBI Taxonomy" id="2516557"/>
    <lineage>
        <taxon>Bacteria</taxon>
        <taxon>Pseudomonadati</taxon>
        <taxon>Bacteroidota</taxon>
        <taxon>Cytophagia</taxon>
        <taxon>Cytophagales</taxon>
        <taxon>Flectobacillaceae</taxon>
        <taxon>Aquirufa</taxon>
    </lineage>
</organism>
<reference evidence="2" key="1">
    <citation type="submission" date="2018-05" db="EMBL/GenBank/DDBJ databases">
        <title>Pseudarcicella sp. HME7025 Genome sequencing and assembly.</title>
        <authorList>
            <person name="Kim H."/>
            <person name="Kang H."/>
            <person name="Joh K."/>
        </authorList>
    </citation>
    <scope>NUCLEOTIDE SEQUENCE [LARGE SCALE GENOMIC DNA]</scope>
    <source>
        <strain evidence="2">HME7025</strain>
    </source>
</reference>